<reference evidence="3" key="2">
    <citation type="submission" date="2019-06" db="EMBL/GenBank/DDBJ databases">
        <title>Genomics analysis of Aphanomyces spp. identifies a new class of oomycete effector associated with host adaptation.</title>
        <authorList>
            <person name="Gaulin E."/>
        </authorList>
    </citation>
    <scope>NUCLEOTIDE SEQUENCE</scope>
    <source>
        <strain evidence="3">CBS 578.67</strain>
    </source>
</reference>
<evidence type="ECO:0000259" key="2">
    <source>
        <dbReference type="Pfam" id="PF01590"/>
    </source>
</evidence>
<dbReference type="GO" id="GO:0005829">
    <property type="term" value="C:cytosol"/>
    <property type="evidence" value="ECO:0007669"/>
    <property type="project" value="TreeGrafter"/>
</dbReference>
<dbReference type="Pfam" id="PF01590">
    <property type="entry name" value="GAF"/>
    <property type="match status" value="1"/>
</dbReference>
<name>A0A485LI75_9STRA</name>
<reference evidence="4 5" key="1">
    <citation type="submission" date="2019-03" db="EMBL/GenBank/DDBJ databases">
        <authorList>
            <person name="Gaulin E."/>
            <person name="Dumas B."/>
        </authorList>
    </citation>
    <scope>NUCLEOTIDE SEQUENCE [LARGE SCALE GENOMIC DNA]</scope>
    <source>
        <strain evidence="4">CBS 568.67</strain>
    </source>
</reference>
<dbReference type="FunFam" id="3.30.450.40:FF:000008">
    <property type="entry name" value="GAF domain-containing proteins"/>
    <property type="match status" value="1"/>
</dbReference>
<comment type="similarity">
    <text evidence="1">Belongs to the free Met sulfoxide reductase family.</text>
</comment>
<dbReference type="SUPFAM" id="SSF55781">
    <property type="entry name" value="GAF domain-like"/>
    <property type="match status" value="1"/>
</dbReference>
<dbReference type="AlphaFoldDB" id="A0A485LI75"/>
<proteinExistence type="inferred from homology"/>
<evidence type="ECO:0000256" key="1">
    <source>
        <dbReference type="ARBA" id="ARBA00038454"/>
    </source>
</evidence>
<keyword evidence="5" id="KW-1185">Reference proteome</keyword>
<dbReference type="EMBL" id="VJMH01006975">
    <property type="protein sequence ID" value="KAF0686775.1"/>
    <property type="molecule type" value="Genomic_DNA"/>
</dbReference>
<dbReference type="InterPro" id="IPR051330">
    <property type="entry name" value="Phosphatase_reg/MetRdx"/>
</dbReference>
<dbReference type="EMBL" id="CAADRA010007001">
    <property type="protein sequence ID" value="VFT98109.1"/>
    <property type="molecule type" value="Genomic_DNA"/>
</dbReference>
<sequence length="298" mass="32582">MSYTEWSSVHETIQTEPLKHVLVLFDAPWASAKTKKALSNLEALLGPHRTDLVQARVDVSDMDDDDVMDLGVGELPFFQLYSQGKLVAGLDAGSDQTSRNLVRYIGWNADAEKDLSGDLPAIDYVKLTALVDSITKGESDFIANCANVSAAIWFAFHEAQRPVNWAGFYFNRPVEGTDTRLLVLGPFHGKPACKRIQMHSGVCGAAASTRLIQRIPNVNVFPGHIACDSASQSELVVPILVKGDLIGVLDLDCPKRNGFQAADADGLQAIVDLFAARTHWDSFHLPVRNLPLEAHPDH</sequence>
<dbReference type="Proteomes" id="UP000332933">
    <property type="component" value="Unassembled WGS sequence"/>
</dbReference>
<dbReference type="OrthoDB" id="15735at2759"/>
<organism evidence="4 5">
    <name type="scientific">Aphanomyces stellatus</name>
    <dbReference type="NCBI Taxonomy" id="120398"/>
    <lineage>
        <taxon>Eukaryota</taxon>
        <taxon>Sar</taxon>
        <taxon>Stramenopiles</taxon>
        <taxon>Oomycota</taxon>
        <taxon>Saprolegniomycetes</taxon>
        <taxon>Saprolegniales</taxon>
        <taxon>Verrucalvaceae</taxon>
        <taxon>Aphanomyces</taxon>
    </lineage>
</organism>
<evidence type="ECO:0000313" key="4">
    <source>
        <dbReference type="EMBL" id="VFT98109.1"/>
    </source>
</evidence>
<dbReference type="GO" id="GO:0033745">
    <property type="term" value="F:L-methionine-(R)-S-oxide reductase activity"/>
    <property type="evidence" value="ECO:0007669"/>
    <property type="project" value="TreeGrafter"/>
</dbReference>
<feature type="domain" description="GAF" evidence="2">
    <location>
        <begin position="182"/>
        <end position="276"/>
    </location>
</feature>
<accession>A0A485LI75</accession>
<evidence type="ECO:0000313" key="5">
    <source>
        <dbReference type="Proteomes" id="UP000332933"/>
    </source>
</evidence>
<dbReference type="PANTHER" id="PTHR21021:SF15">
    <property type="entry name" value="FREE METHIONINE-R-SULFOXIDE REDUCTASE"/>
    <property type="match status" value="1"/>
</dbReference>
<dbReference type="InterPro" id="IPR029016">
    <property type="entry name" value="GAF-like_dom_sf"/>
</dbReference>
<dbReference type="InterPro" id="IPR003018">
    <property type="entry name" value="GAF"/>
</dbReference>
<evidence type="ECO:0000313" key="3">
    <source>
        <dbReference type="EMBL" id="KAF0686775.1"/>
    </source>
</evidence>
<dbReference type="PANTHER" id="PTHR21021">
    <property type="entry name" value="GAF/PUTATIVE CYTOSKELETAL PROTEIN"/>
    <property type="match status" value="1"/>
</dbReference>
<gene>
    <name evidence="4" type="primary">Aste57867_21438</name>
    <name evidence="3" type="ORF">As57867_021369</name>
    <name evidence="4" type="ORF">ASTE57867_21438</name>
</gene>
<protein>
    <submittedName>
        <fullName evidence="4">Aste57867_21438 protein</fullName>
    </submittedName>
</protein>
<dbReference type="Gene3D" id="3.30.450.40">
    <property type="match status" value="1"/>
</dbReference>
<dbReference type="Gene3D" id="3.40.30.10">
    <property type="entry name" value="Glutaredoxin"/>
    <property type="match status" value="1"/>
</dbReference>